<dbReference type="SUPFAM" id="SSF51261">
    <property type="entry name" value="Duplicated hybrid motif"/>
    <property type="match status" value="1"/>
</dbReference>
<dbReference type="RefSeq" id="WP_171562957.1">
    <property type="nucleotide sequence ID" value="NZ_JABFCS010000001.1"/>
</dbReference>
<evidence type="ECO:0000256" key="4">
    <source>
        <dbReference type="ARBA" id="ARBA00022801"/>
    </source>
</evidence>
<evidence type="ECO:0000256" key="5">
    <source>
        <dbReference type="ARBA" id="ARBA00022833"/>
    </source>
</evidence>
<dbReference type="InterPro" id="IPR050570">
    <property type="entry name" value="Cell_wall_metabolism_enzyme"/>
</dbReference>
<dbReference type="GO" id="GO:0006508">
    <property type="term" value="P:proteolysis"/>
    <property type="evidence" value="ECO:0007669"/>
    <property type="project" value="UniProtKB-KW"/>
</dbReference>
<dbReference type="Proteomes" id="UP000552954">
    <property type="component" value="Unassembled WGS sequence"/>
</dbReference>
<feature type="compositionally biased region" description="Pro residues" evidence="7">
    <location>
        <begin position="16"/>
        <end position="25"/>
    </location>
</feature>
<comment type="cofactor">
    <cofactor evidence="1">
        <name>Zn(2+)</name>
        <dbReference type="ChEBI" id="CHEBI:29105"/>
    </cofactor>
</comment>
<keyword evidence="4" id="KW-0378">Hydrolase</keyword>
<evidence type="ECO:0000313" key="9">
    <source>
        <dbReference type="EMBL" id="NNU45265.1"/>
    </source>
</evidence>
<accession>A0A849KKE8</accession>
<evidence type="ECO:0000256" key="1">
    <source>
        <dbReference type="ARBA" id="ARBA00001947"/>
    </source>
</evidence>
<keyword evidence="2" id="KW-0645">Protease</keyword>
<reference evidence="9 10" key="1">
    <citation type="submission" date="2020-05" db="EMBL/GenBank/DDBJ databases">
        <authorList>
            <person name="Khan S.A."/>
            <person name="Jeon C.O."/>
            <person name="Chun B.H."/>
        </authorList>
    </citation>
    <scope>NUCLEOTIDE SEQUENCE [LARGE SCALE GENOMIC DNA]</scope>
    <source>
        <strain evidence="9 10">B156</strain>
    </source>
</reference>
<feature type="domain" description="M23ase beta-sheet core" evidence="8">
    <location>
        <begin position="71"/>
        <end position="162"/>
    </location>
</feature>
<dbReference type="GO" id="GO:0046872">
    <property type="term" value="F:metal ion binding"/>
    <property type="evidence" value="ECO:0007669"/>
    <property type="project" value="UniProtKB-KW"/>
</dbReference>
<feature type="region of interest" description="Disordered" evidence="7">
    <location>
        <begin position="14"/>
        <end position="37"/>
    </location>
</feature>
<evidence type="ECO:0000256" key="3">
    <source>
        <dbReference type="ARBA" id="ARBA00022723"/>
    </source>
</evidence>
<organism evidence="9 10">
    <name type="scientific">Ramlibacter montanisoli</name>
    <dbReference type="NCBI Taxonomy" id="2732512"/>
    <lineage>
        <taxon>Bacteria</taxon>
        <taxon>Pseudomonadati</taxon>
        <taxon>Pseudomonadota</taxon>
        <taxon>Betaproteobacteria</taxon>
        <taxon>Burkholderiales</taxon>
        <taxon>Comamonadaceae</taxon>
        <taxon>Ramlibacter</taxon>
    </lineage>
</organism>
<dbReference type="AlphaFoldDB" id="A0A849KKE8"/>
<keyword evidence="5" id="KW-0862">Zinc</keyword>
<reference evidence="9 10" key="2">
    <citation type="submission" date="2020-06" db="EMBL/GenBank/DDBJ databases">
        <title>Ramlibacter rhizophilus sp. nov., isolated from rhizosphere soil of national flower Mugunghwa from South Korea.</title>
        <authorList>
            <person name="Zheng-Fei Y."/>
            <person name="Huan T."/>
        </authorList>
    </citation>
    <scope>NUCLEOTIDE SEQUENCE [LARGE SCALE GENOMIC DNA]</scope>
    <source>
        <strain evidence="9 10">B156</strain>
    </source>
</reference>
<dbReference type="PANTHER" id="PTHR21666">
    <property type="entry name" value="PEPTIDASE-RELATED"/>
    <property type="match status" value="1"/>
</dbReference>
<evidence type="ECO:0000256" key="2">
    <source>
        <dbReference type="ARBA" id="ARBA00022670"/>
    </source>
</evidence>
<dbReference type="InterPro" id="IPR016047">
    <property type="entry name" value="M23ase_b-sheet_dom"/>
</dbReference>
<dbReference type="Gene3D" id="2.70.70.10">
    <property type="entry name" value="Glucose Permease (Domain IIA)"/>
    <property type="match status" value="1"/>
</dbReference>
<keyword evidence="10" id="KW-1185">Reference proteome</keyword>
<protein>
    <submittedName>
        <fullName evidence="9">M23 family metallopeptidase</fullName>
    </submittedName>
</protein>
<evidence type="ECO:0000259" key="8">
    <source>
        <dbReference type="Pfam" id="PF01551"/>
    </source>
</evidence>
<sequence>MALFVLLHSSTDELLRPPPAAPASPPAAVTDPQPPTPGELLARRRLVVPVAGTPPAKLQDSFGARRGMGRKHEAIDIMAPWGTPVLAADDGRVEKITSNRGGGLTIYQVDASGRFVYYYAHLAGYAEGLKEGQPVRRGDVIGYVGATGNASRNAPHLHFAVLLLTTQKRWWGGEAINPYPALAQSAAVTTARR</sequence>
<name>A0A849KKE8_9BURK</name>
<keyword evidence="3" id="KW-0479">Metal-binding</keyword>
<dbReference type="InterPro" id="IPR011055">
    <property type="entry name" value="Dup_hybrid_motif"/>
</dbReference>
<evidence type="ECO:0000313" key="10">
    <source>
        <dbReference type="Proteomes" id="UP000552954"/>
    </source>
</evidence>
<keyword evidence="6" id="KW-0482">Metalloprotease</keyword>
<proteinExistence type="predicted"/>
<dbReference type="CDD" id="cd12797">
    <property type="entry name" value="M23_peptidase"/>
    <property type="match status" value="1"/>
</dbReference>
<comment type="caution">
    <text evidence="9">The sequence shown here is derived from an EMBL/GenBank/DDBJ whole genome shotgun (WGS) entry which is preliminary data.</text>
</comment>
<gene>
    <name evidence="9" type="ORF">HK415_22105</name>
</gene>
<dbReference type="EMBL" id="JABFCS010000001">
    <property type="protein sequence ID" value="NNU45265.1"/>
    <property type="molecule type" value="Genomic_DNA"/>
</dbReference>
<dbReference type="Pfam" id="PF01551">
    <property type="entry name" value="Peptidase_M23"/>
    <property type="match status" value="1"/>
</dbReference>
<dbReference type="GO" id="GO:0004222">
    <property type="term" value="F:metalloendopeptidase activity"/>
    <property type="evidence" value="ECO:0007669"/>
    <property type="project" value="TreeGrafter"/>
</dbReference>
<evidence type="ECO:0000256" key="6">
    <source>
        <dbReference type="ARBA" id="ARBA00023049"/>
    </source>
</evidence>
<evidence type="ECO:0000256" key="7">
    <source>
        <dbReference type="SAM" id="MobiDB-lite"/>
    </source>
</evidence>
<dbReference type="PANTHER" id="PTHR21666:SF288">
    <property type="entry name" value="CELL DIVISION PROTEIN YTFB"/>
    <property type="match status" value="1"/>
</dbReference>